<dbReference type="RefSeq" id="WP_094846279.1">
    <property type="nucleotide sequence ID" value="NZ_NEVJ01000002.1"/>
</dbReference>
<dbReference type="PANTHER" id="PTHR13847">
    <property type="entry name" value="SARCOSINE DEHYDROGENASE-RELATED"/>
    <property type="match status" value="1"/>
</dbReference>
<protein>
    <submittedName>
        <fullName evidence="3">FAD-dependent oxidoreductase</fullName>
    </submittedName>
</protein>
<sequence>MKFEPYWLATAPAFEAGTAGDPPTRADVVIVGGGFTGLSAALTLARAGIDTVLLESGRIQGEASGRNGGHCSPGTAQGLAELVDKYGAETATRYYRAYDDAVDFVERVVAEEQIACDFVRRGKIKLASKATHVAGLARNYEALRSHLDLHVELLSASDVRRELDTDQFHGGLLDPRAAQMHMGKFGTGLATAAARRGARIYEHTPVTGLNPLGGDRFRVTTSRGDIEAGKVLLATGCSNHGPFDWWQRRVVPVGSFVIVTEPVPGLLDRTLPNRRNYVTSLNFGNYFRPTADHRLVWGGRARFARSNPASDAKSGRILEAGLGRLLPALKGVRIDYCWGGLVEATADRLPSAGQHEGLYYAMAYSGHGTQMSVYMGNLMADTLMGRRRVNPWARQNWPALPGYAGRTWFLPVIGAYYRVKDLLY</sequence>
<dbReference type="Pfam" id="PF01266">
    <property type="entry name" value="DAO"/>
    <property type="match status" value="1"/>
</dbReference>
<evidence type="ECO:0000313" key="4">
    <source>
        <dbReference type="Proteomes" id="UP000216857"/>
    </source>
</evidence>
<dbReference type="SUPFAM" id="SSF51905">
    <property type="entry name" value="FAD/NAD(P)-binding domain"/>
    <property type="match status" value="1"/>
</dbReference>
<dbReference type="InterPro" id="IPR036188">
    <property type="entry name" value="FAD/NAD-bd_sf"/>
</dbReference>
<dbReference type="PANTHER" id="PTHR13847:SF281">
    <property type="entry name" value="FAD DEPENDENT OXIDOREDUCTASE DOMAIN-CONTAINING PROTEIN"/>
    <property type="match status" value="1"/>
</dbReference>
<evidence type="ECO:0000259" key="2">
    <source>
        <dbReference type="Pfam" id="PF01266"/>
    </source>
</evidence>
<keyword evidence="4" id="KW-1185">Reference proteome</keyword>
<accession>A0A261RE22</accession>
<dbReference type="GO" id="GO:0016491">
    <property type="term" value="F:oxidoreductase activity"/>
    <property type="evidence" value="ECO:0007669"/>
    <property type="project" value="UniProtKB-KW"/>
</dbReference>
<dbReference type="Gene3D" id="3.50.50.60">
    <property type="entry name" value="FAD/NAD(P)-binding domain"/>
    <property type="match status" value="1"/>
</dbReference>
<evidence type="ECO:0000256" key="1">
    <source>
        <dbReference type="ARBA" id="ARBA00023002"/>
    </source>
</evidence>
<dbReference type="GO" id="GO:0005737">
    <property type="term" value="C:cytoplasm"/>
    <property type="evidence" value="ECO:0007669"/>
    <property type="project" value="TreeGrafter"/>
</dbReference>
<dbReference type="EMBL" id="NEVJ01000002">
    <property type="protein sequence ID" value="OZI23274.1"/>
    <property type="molecule type" value="Genomic_DNA"/>
</dbReference>
<dbReference type="Proteomes" id="UP000216857">
    <property type="component" value="Unassembled WGS sequence"/>
</dbReference>
<proteinExistence type="predicted"/>
<dbReference type="AlphaFoldDB" id="A0A261RE22"/>
<evidence type="ECO:0000313" key="3">
    <source>
        <dbReference type="EMBL" id="OZI23274.1"/>
    </source>
</evidence>
<dbReference type="OrthoDB" id="9342835at2"/>
<dbReference type="InterPro" id="IPR006076">
    <property type="entry name" value="FAD-dep_OxRdtase"/>
</dbReference>
<organism evidence="3 4">
    <name type="scientific">Bordetella genomosp. 9</name>
    <dbReference type="NCBI Taxonomy" id="1416803"/>
    <lineage>
        <taxon>Bacteria</taxon>
        <taxon>Pseudomonadati</taxon>
        <taxon>Pseudomonadota</taxon>
        <taxon>Betaproteobacteria</taxon>
        <taxon>Burkholderiales</taxon>
        <taxon>Alcaligenaceae</taxon>
        <taxon>Bordetella</taxon>
    </lineage>
</organism>
<keyword evidence="1" id="KW-0560">Oxidoreductase</keyword>
<comment type="caution">
    <text evidence="3">The sequence shown here is derived from an EMBL/GenBank/DDBJ whole genome shotgun (WGS) entry which is preliminary data.</text>
</comment>
<name>A0A261RE22_9BORD</name>
<dbReference type="Gene3D" id="3.30.9.10">
    <property type="entry name" value="D-Amino Acid Oxidase, subunit A, domain 2"/>
    <property type="match status" value="1"/>
</dbReference>
<gene>
    <name evidence="3" type="ORF">CAL26_07360</name>
</gene>
<feature type="domain" description="FAD dependent oxidoreductase" evidence="2">
    <location>
        <begin position="27"/>
        <end position="381"/>
    </location>
</feature>
<reference evidence="3" key="1">
    <citation type="submission" date="2017-05" db="EMBL/GenBank/DDBJ databases">
        <title>Complete and WGS of Bordetella genogroups.</title>
        <authorList>
            <person name="Spilker T."/>
            <person name="Lipuma J."/>
        </authorList>
    </citation>
    <scope>NUCLEOTIDE SEQUENCE</scope>
    <source>
        <strain evidence="3">AU21707</strain>
    </source>
</reference>